<evidence type="ECO:0000256" key="4">
    <source>
        <dbReference type="ARBA" id="ARBA00022475"/>
    </source>
</evidence>
<feature type="transmembrane region" description="Helical" evidence="8">
    <location>
        <begin position="95"/>
        <end position="114"/>
    </location>
</feature>
<keyword evidence="7 8" id="KW-0472">Membrane</keyword>
<organism evidence="9 10">
    <name type="scientific">Centipeda periodontii DSM 2778</name>
    <dbReference type="NCBI Taxonomy" id="888060"/>
    <lineage>
        <taxon>Bacteria</taxon>
        <taxon>Bacillati</taxon>
        <taxon>Bacillota</taxon>
        <taxon>Negativicutes</taxon>
        <taxon>Selenomonadales</taxon>
        <taxon>Selenomonadaceae</taxon>
        <taxon>Centipeda</taxon>
    </lineage>
</organism>
<dbReference type="Gene3D" id="1.20.1530.20">
    <property type="match status" value="1"/>
</dbReference>
<dbReference type="GO" id="GO:0005886">
    <property type="term" value="C:plasma membrane"/>
    <property type="evidence" value="ECO:0007669"/>
    <property type="project" value="UniProtKB-SubCell"/>
</dbReference>
<feature type="transmembrane region" description="Helical" evidence="8">
    <location>
        <begin position="63"/>
        <end position="89"/>
    </location>
</feature>
<feature type="transmembrane region" description="Helical" evidence="8">
    <location>
        <begin position="7"/>
        <end position="25"/>
    </location>
</feature>
<feature type="transmembrane region" description="Helical" evidence="8">
    <location>
        <begin position="288"/>
        <end position="308"/>
    </location>
</feature>
<keyword evidence="10" id="KW-1185">Reference proteome</keyword>
<dbReference type="PANTHER" id="PTHR43057:SF1">
    <property type="entry name" value="ARSENICAL-RESISTANCE PROTEIN 3"/>
    <property type="match status" value="1"/>
</dbReference>
<keyword evidence="6 8" id="KW-1133">Transmembrane helix</keyword>
<dbReference type="HOGENOM" id="CLU_022869_1_1_9"/>
<evidence type="ECO:0000256" key="3">
    <source>
        <dbReference type="ARBA" id="ARBA00022448"/>
    </source>
</evidence>
<gene>
    <name evidence="9" type="primary">arsB</name>
    <name evidence="9" type="ORF">HMPREF9081_1805</name>
</gene>
<dbReference type="InterPro" id="IPR002657">
    <property type="entry name" value="BilAc:Na_symport/Acr3"/>
</dbReference>
<feature type="transmembrane region" description="Helical" evidence="8">
    <location>
        <begin position="31"/>
        <end position="51"/>
    </location>
</feature>
<dbReference type="GO" id="GO:0015104">
    <property type="term" value="F:antimonite transmembrane transporter activity"/>
    <property type="evidence" value="ECO:0007669"/>
    <property type="project" value="TreeGrafter"/>
</dbReference>
<evidence type="ECO:0000256" key="5">
    <source>
        <dbReference type="ARBA" id="ARBA00022692"/>
    </source>
</evidence>
<comment type="similarity">
    <text evidence="2">Belongs to the arsenical resistance-3 (ACR3) (TC 2.A.59) family.</text>
</comment>
<dbReference type="PANTHER" id="PTHR43057">
    <property type="entry name" value="ARSENITE EFFLUX TRANSPORTER"/>
    <property type="match status" value="1"/>
</dbReference>
<dbReference type="STRING" id="888060.HMPREF9081_1805"/>
<evidence type="ECO:0000256" key="6">
    <source>
        <dbReference type="ARBA" id="ARBA00022989"/>
    </source>
</evidence>
<evidence type="ECO:0000256" key="8">
    <source>
        <dbReference type="SAM" id="Phobius"/>
    </source>
</evidence>
<dbReference type="InterPro" id="IPR038770">
    <property type="entry name" value="Na+/solute_symporter_sf"/>
</dbReference>
<evidence type="ECO:0000256" key="7">
    <source>
        <dbReference type="ARBA" id="ARBA00023136"/>
    </source>
</evidence>
<sequence length="318" mass="34557">MNFAAIYQPLLIIAAALAGIGLGYMTSFCEIASHIITPALMALLYIVFLSADGSELRAAFQNVRFTLTATAVNFLWTPVFSYGLGLLFFRENIDMQLGLMMLLVTPCTDWYLVFTAQARGNTVLGASILPLNLALQILLLPVDLALFYGDAIRITDAEVVRSALVVLLLPLGLAACSNALGRISPLMARSIAHLRTWGDALQLGFLMTAVLAMFASESTVLFAHSKLFADMLLVMLIFFSVNYVLVRQLGVRLGFRRADLTALSFTTLARNSPLALAIAAAAFPDRPLTILALIIGPLIELPVLALIAQRIRKTQTHE</sequence>
<keyword evidence="5 8" id="KW-0812">Transmembrane</keyword>
<keyword evidence="3" id="KW-0813">Transport</keyword>
<accession>F5RNG9</accession>
<reference evidence="9 10" key="1">
    <citation type="submission" date="2011-04" db="EMBL/GenBank/DDBJ databases">
        <authorList>
            <person name="Muzny D."/>
            <person name="Qin X."/>
            <person name="Deng J."/>
            <person name="Jiang H."/>
            <person name="Liu Y."/>
            <person name="Qu J."/>
            <person name="Song X.-Z."/>
            <person name="Zhang L."/>
            <person name="Thornton R."/>
            <person name="Coyle M."/>
            <person name="Francisco L."/>
            <person name="Jackson L."/>
            <person name="Javaid M."/>
            <person name="Korchina V."/>
            <person name="Kovar C."/>
            <person name="Mata R."/>
            <person name="Mathew T."/>
            <person name="Ngo R."/>
            <person name="Nguyen L."/>
            <person name="Nguyen N."/>
            <person name="Okwuonu G."/>
            <person name="Ongeri F."/>
            <person name="Pham C."/>
            <person name="Simmons D."/>
            <person name="Wilczek-Boney K."/>
            <person name="Hale W."/>
            <person name="Jakkamsetti A."/>
            <person name="Pham P."/>
            <person name="Ruth R."/>
            <person name="San Lucas F."/>
            <person name="Warren J."/>
            <person name="Zhang J."/>
            <person name="Zhao Z."/>
            <person name="Zhou C."/>
            <person name="Zhu D."/>
            <person name="Lee S."/>
            <person name="Bess C."/>
            <person name="Blankenburg K."/>
            <person name="Forbes L."/>
            <person name="Fu Q."/>
            <person name="Gubbala S."/>
            <person name="Hirani K."/>
            <person name="Jayaseelan J.C."/>
            <person name="Lara F."/>
            <person name="Munidasa M."/>
            <person name="Palculict T."/>
            <person name="Patil S."/>
            <person name="Pu L.-L."/>
            <person name="Saada N."/>
            <person name="Tang L."/>
            <person name="Weissenberger G."/>
            <person name="Zhu Y."/>
            <person name="Hemphill L."/>
            <person name="Shang Y."/>
            <person name="Youmans B."/>
            <person name="Ayvaz T."/>
            <person name="Ross M."/>
            <person name="Santibanez J."/>
            <person name="Aqrawi P."/>
            <person name="Gross S."/>
            <person name="Joshi V."/>
            <person name="Fowler G."/>
            <person name="Nazareth L."/>
            <person name="Reid J."/>
            <person name="Worley K."/>
            <person name="Petrosino J."/>
            <person name="Highlander S."/>
            <person name="Gibbs R."/>
        </authorList>
    </citation>
    <scope>NUCLEOTIDE SEQUENCE [LARGE SCALE GENOMIC DNA]</scope>
    <source>
        <strain evidence="9 10">DSM 2778</strain>
    </source>
</reference>
<dbReference type="EMBL" id="AFHQ01000042">
    <property type="protein sequence ID" value="EGK58938.1"/>
    <property type="molecule type" value="Genomic_DNA"/>
</dbReference>
<dbReference type="OrthoDB" id="3254016at2"/>
<dbReference type="GO" id="GO:0015105">
    <property type="term" value="F:arsenite transmembrane transporter activity"/>
    <property type="evidence" value="ECO:0007669"/>
    <property type="project" value="TreeGrafter"/>
</dbReference>
<keyword evidence="4" id="KW-1003">Cell membrane</keyword>
<dbReference type="eggNOG" id="COG0798">
    <property type="taxonomic scope" value="Bacteria"/>
</dbReference>
<dbReference type="AlphaFoldDB" id="F5RNG9"/>
<protein>
    <submittedName>
        <fullName evidence="9">Arsenical-resistance protein, sodium/bile acid symporter family protein</fullName>
    </submittedName>
</protein>
<feature type="transmembrane region" description="Helical" evidence="8">
    <location>
        <begin position="160"/>
        <end position="180"/>
    </location>
</feature>
<comment type="subcellular location">
    <subcellularLocation>
        <location evidence="1">Cell membrane</location>
        <topology evidence="1">Multi-pass membrane protein</topology>
    </subcellularLocation>
</comment>
<feature type="transmembrane region" description="Helical" evidence="8">
    <location>
        <begin position="227"/>
        <end position="246"/>
    </location>
</feature>
<feature type="transmembrane region" description="Helical" evidence="8">
    <location>
        <begin position="126"/>
        <end position="148"/>
    </location>
</feature>
<evidence type="ECO:0000256" key="2">
    <source>
        <dbReference type="ARBA" id="ARBA00010110"/>
    </source>
</evidence>
<dbReference type="GO" id="GO:0015297">
    <property type="term" value="F:antiporter activity"/>
    <property type="evidence" value="ECO:0007669"/>
    <property type="project" value="InterPro"/>
</dbReference>
<feature type="transmembrane region" description="Helical" evidence="8">
    <location>
        <begin position="200"/>
        <end position="221"/>
    </location>
</feature>
<dbReference type="InterPro" id="IPR004706">
    <property type="entry name" value="Arsenical-R_Acr3"/>
</dbReference>
<name>F5RNG9_9FIRM</name>
<feature type="transmembrane region" description="Helical" evidence="8">
    <location>
        <begin position="258"/>
        <end position="282"/>
    </location>
</feature>
<evidence type="ECO:0000256" key="1">
    <source>
        <dbReference type="ARBA" id="ARBA00004651"/>
    </source>
</evidence>
<dbReference type="Pfam" id="PF01758">
    <property type="entry name" value="SBF"/>
    <property type="match status" value="1"/>
</dbReference>
<evidence type="ECO:0000313" key="10">
    <source>
        <dbReference type="Proteomes" id="UP000004067"/>
    </source>
</evidence>
<comment type="caution">
    <text evidence="9">The sequence shown here is derived from an EMBL/GenBank/DDBJ whole genome shotgun (WGS) entry which is preliminary data.</text>
</comment>
<dbReference type="RefSeq" id="WP_006306807.1">
    <property type="nucleotide sequence ID" value="NZ_GL892076.1"/>
</dbReference>
<proteinExistence type="inferred from homology"/>
<dbReference type="Proteomes" id="UP000004067">
    <property type="component" value="Unassembled WGS sequence"/>
</dbReference>
<evidence type="ECO:0000313" key="9">
    <source>
        <dbReference type="EMBL" id="EGK58938.1"/>
    </source>
</evidence>